<keyword evidence="1" id="KW-0479">Metal-binding</keyword>
<reference evidence="3 4" key="1">
    <citation type="submission" date="2018-02" db="EMBL/GenBank/DDBJ databases">
        <title>Genomic Encyclopedia of Archaeal and Bacterial Type Strains, Phase II (KMG-II): from individual species to whole genera.</title>
        <authorList>
            <person name="Goeker M."/>
        </authorList>
    </citation>
    <scope>NUCLEOTIDE SEQUENCE [LARGE SCALE GENOMIC DNA]</scope>
    <source>
        <strain evidence="3 4">YU 961-1</strain>
    </source>
</reference>
<evidence type="ECO:0000259" key="2">
    <source>
        <dbReference type="PROSITE" id="PS50966"/>
    </source>
</evidence>
<dbReference type="InterPro" id="IPR007527">
    <property type="entry name" value="Znf_SWIM"/>
</dbReference>
<keyword evidence="4" id="KW-1185">Reference proteome</keyword>
<dbReference type="OrthoDB" id="3677745at2"/>
<dbReference type="RefSeq" id="WP_146108129.1">
    <property type="nucleotide sequence ID" value="NZ_CP154825.1"/>
</dbReference>
<dbReference type="AlphaFoldDB" id="A0A2S6GLH5"/>
<proteinExistence type="predicted"/>
<keyword evidence="1" id="KW-0863">Zinc-finger</keyword>
<accession>A0A2S6GLH5</accession>
<dbReference type="PROSITE" id="PS50966">
    <property type="entry name" value="ZF_SWIM"/>
    <property type="match status" value="1"/>
</dbReference>
<feature type="domain" description="SWIM-type" evidence="2">
    <location>
        <begin position="46"/>
        <end position="83"/>
    </location>
</feature>
<keyword evidence="1" id="KW-0862">Zinc</keyword>
<comment type="caution">
    <text evidence="3">The sequence shown here is derived from an EMBL/GenBank/DDBJ whole genome shotgun (WGS) entry which is preliminary data.</text>
</comment>
<evidence type="ECO:0000256" key="1">
    <source>
        <dbReference type="PROSITE-ProRule" id="PRU00325"/>
    </source>
</evidence>
<dbReference type="EMBL" id="PTIX01000011">
    <property type="protein sequence ID" value="PPK66084.1"/>
    <property type="molecule type" value="Genomic_DNA"/>
</dbReference>
<evidence type="ECO:0000313" key="4">
    <source>
        <dbReference type="Proteomes" id="UP000239203"/>
    </source>
</evidence>
<evidence type="ECO:0000313" key="3">
    <source>
        <dbReference type="EMBL" id="PPK66084.1"/>
    </source>
</evidence>
<dbReference type="GO" id="GO:0008270">
    <property type="term" value="F:zinc ion binding"/>
    <property type="evidence" value="ECO:0007669"/>
    <property type="project" value="UniProtKB-KW"/>
</dbReference>
<sequence length="450" mass="49357">MLWFDENDVARLAGPGYRELAYPYLYLADPVLSRDELVADVVGTDERVRLAKADGGMDHSCTCPAGLAGVFCAHCTATALSALAQFGPPDVVSLRHRIGDLGRFGRIASTNLARWSELLDALLADLEVSSQEGYPALVRPCYQDLLGVLVRQQVYVDSEEVEESVLRSLERVIAGFTDTCRAEPARGDELAEWVIDLQTQTDSLFALELADVVDILGEDGLVSYRHLVNEARRRVTDDDDDHSRTIRYLHDELHPDVHDDPSRHARAMARRGDHREHARRCWDLFTRHPDERRYRELLAASAPLGAETYATGRVLAHLRELAAGPGPRACTPLVDHLVAGGDIAGAWAAAREFGLDSADLLALARRRAATHPAEAISTILHAAVQTVDHRSGHLGFARAAGLLAEAALLHDRAGLDFEPVRSRFTAVYAHHPLLLALIDDCLPSKATPPD</sequence>
<organism evidence="3 4">
    <name type="scientific">Actinokineospora auranticolor</name>
    <dbReference type="NCBI Taxonomy" id="155976"/>
    <lineage>
        <taxon>Bacteria</taxon>
        <taxon>Bacillati</taxon>
        <taxon>Actinomycetota</taxon>
        <taxon>Actinomycetes</taxon>
        <taxon>Pseudonocardiales</taxon>
        <taxon>Pseudonocardiaceae</taxon>
        <taxon>Actinokineospora</taxon>
    </lineage>
</organism>
<dbReference type="Proteomes" id="UP000239203">
    <property type="component" value="Unassembled WGS sequence"/>
</dbReference>
<protein>
    <recommendedName>
        <fullName evidence="2">SWIM-type domain-containing protein</fullName>
    </recommendedName>
</protein>
<name>A0A2S6GLH5_9PSEU</name>
<gene>
    <name evidence="3" type="ORF">CLV40_11148</name>
</gene>